<name>A0A1B1A8N4_9RHOB</name>
<dbReference type="OrthoDB" id="9963179at2"/>
<feature type="region of interest" description="Disordered" evidence="1">
    <location>
        <begin position="119"/>
        <end position="166"/>
    </location>
</feature>
<organism evidence="2 3">
    <name type="scientific">Tritonibacter mobilis F1926</name>
    <dbReference type="NCBI Taxonomy" id="1265309"/>
    <lineage>
        <taxon>Bacteria</taxon>
        <taxon>Pseudomonadati</taxon>
        <taxon>Pseudomonadota</taxon>
        <taxon>Alphaproteobacteria</taxon>
        <taxon>Rhodobacterales</taxon>
        <taxon>Paracoccaceae</taxon>
        <taxon>Tritonibacter</taxon>
    </lineage>
</organism>
<dbReference type="EMBL" id="CP015231">
    <property type="protein sequence ID" value="ANP42934.1"/>
    <property type="molecule type" value="Genomic_DNA"/>
</dbReference>
<feature type="compositionally biased region" description="Polar residues" evidence="1">
    <location>
        <begin position="127"/>
        <end position="138"/>
    </location>
</feature>
<evidence type="ECO:0000256" key="1">
    <source>
        <dbReference type="SAM" id="MobiDB-lite"/>
    </source>
</evidence>
<dbReference type="RefSeq" id="WP_005612446.1">
    <property type="nucleotide sequence ID" value="NZ_CP015231.1"/>
</dbReference>
<evidence type="ECO:0000313" key="3">
    <source>
        <dbReference type="Proteomes" id="UP000013243"/>
    </source>
</evidence>
<dbReference type="GeneID" id="28252050"/>
<dbReference type="Proteomes" id="UP000013243">
    <property type="component" value="Plasmid unnamed1"/>
</dbReference>
<geneLocation type="plasmid" evidence="2 3">
    <name>unnamed1</name>
</geneLocation>
<feature type="compositionally biased region" description="Acidic residues" evidence="1">
    <location>
        <begin position="147"/>
        <end position="157"/>
    </location>
</feature>
<accession>A0A1B1A8N4</accession>
<dbReference type="AlphaFoldDB" id="A0A1B1A8N4"/>
<protein>
    <submittedName>
        <fullName evidence="2">Uncharacterized protein</fullName>
    </submittedName>
</protein>
<proteinExistence type="predicted"/>
<keyword evidence="2" id="KW-0614">Plasmid</keyword>
<gene>
    <name evidence="2" type="ORF">K529_019410</name>
</gene>
<sequence length="166" mass="18202">MSGAVWLGPRLFLGCTVIGKIEREKEHGWFAMSYLPGAPHVIGRNIESEAKAKELVMKSAQSRCEAMFGATMDTVLNAVHEGRKLRTVARAIWRAGVWQCDRAVNARIMFEDLGRALGLEPVDGPQPTRNTDETSGATGSKVRDIFDPVEEDCESDCDQPNLSGPI</sequence>
<reference evidence="2 3" key="1">
    <citation type="journal article" date="2016" name="ISME J.">
        <title>Global occurrence and heterogeneity of the Roseobacter-clade species Ruegeria mobilis.</title>
        <authorList>
            <person name="Sonnenschein E."/>
            <person name="Gram L."/>
        </authorList>
    </citation>
    <scope>NUCLEOTIDE SEQUENCE [LARGE SCALE GENOMIC DNA]</scope>
    <source>
        <strain evidence="2 3">F1926</strain>
        <plasmid evidence="2 3">unnamed1</plasmid>
    </source>
</reference>
<evidence type="ECO:0000313" key="2">
    <source>
        <dbReference type="EMBL" id="ANP42934.1"/>
    </source>
</evidence>
<dbReference type="KEGG" id="rmb:K529_019410"/>